<evidence type="ECO:0000313" key="1">
    <source>
        <dbReference type="EMBL" id="SFU25904.1"/>
    </source>
</evidence>
<dbReference type="EMBL" id="FPBH01000043">
    <property type="protein sequence ID" value="SFU25904.1"/>
    <property type="molecule type" value="Genomic_DNA"/>
</dbReference>
<accession>A0A1I7EPQ6</accession>
<protein>
    <submittedName>
        <fullName evidence="1">Uncharacterized protein</fullName>
    </submittedName>
</protein>
<evidence type="ECO:0000313" key="2">
    <source>
        <dbReference type="Proteomes" id="UP000198844"/>
    </source>
</evidence>
<dbReference type="Proteomes" id="UP000198844">
    <property type="component" value="Unassembled WGS sequence"/>
</dbReference>
<name>A0A1I7EPQ6_9BURK</name>
<proteinExistence type="predicted"/>
<reference evidence="1 2" key="1">
    <citation type="submission" date="2016-10" db="EMBL/GenBank/DDBJ databases">
        <authorList>
            <person name="de Groot N.N."/>
        </authorList>
    </citation>
    <scope>NUCLEOTIDE SEQUENCE [LARGE SCALE GENOMIC DNA]</scope>
    <source>
        <strain evidence="1 2">LMG 27731</strain>
    </source>
</reference>
<organism evidence="1 2">
    <name type="scientific">Paraburkholderia aspalathi</name>
    <dbReference type="NCBI Taxonomy" id="1324617"/>
    <lineage>
        <taxon>Bacteria</taxon>
        <taxon>Pseudomonadati</taxon>
        <taxon>Pseudomonadota</taxon>
        <taxon>Betaproteobacteria</taxon>
        <taxon>Burkholderiales</taxon>
        <taxon>Burkholderiaceae</taxon>
        <taxon>Paraburkholderia</taxon>
    </lineage>
</organism>
<dbReference type="AlphaFoldDB" id="A0A1I7EPQ6"/>
<sequence length="86" mass="9409">MCLKNVGSEARMRTKLISGVVKFPRQSENLNLSVRYVDGGISISLQLLSGGKISPGCVAMEPISKKLEFVFISEIFSLRAELECMG</sequence>
<gene>
    <name evidence="1" type="ORF">SAMN05192563_104339</name>
</gene>